<dbReference type="InterPro" id="IPR013111">
    <property type="entry name" value="EGF_extracell"/>
</dbReference>
<evidence type="ECO:0000256" key="3">
    <source>
        <dbReference type="SAM" id="Phobius"/>
    </source>
</evidence>
<comment type="caution">
    <text evidence="6">The sequence shown here is derived from an EMBL/GenBank/DDBJ whole genome shotgun (WGS) entry which is preliminary data.</text>
</comment>
<accession>A0AAN7TQK1</accession>
<comment type="caution">
    <text evidence="2">Lacks conserved residue(s) required for the propagation of feature annotation.</text>
</comment>
<dbReference type="PROSITE" id="PS50026">
    <property type="entry name" value="EGF_3"/>
    <property type="match status" value="2"/>
</dbReference>
<keyword evidence="3" id="KW-1133">Transmembrane helix</keyword>
<dbReference type="PANTHER" id="PTHR24032:SF18">
    <property type="entry name" value="EGF-LIKE DOMAIN-CONTAINING PROTEIN"/>
    <property type="match status" value="1"/>
</dbReference>
<dbReference type="Pfam" id="PF22933">
    <property type="entry name" value="ComC_SSD"/>
    <property type="match status" value="1"/>
</dbReference>
<evidence type="ECO:0000256" key="1">
    <source>
        <dbReference type="ARBA" id="ARBA00023157"/>
    </source>
</evidence>
<evidence type="ECO:0000256" key="4">
    <source>
        <dbReference type="SAM" id="SignalP"/>
    </source>
</evidence>
<dbReference type="Pfam" id="PF24143">
    <property type="entry name" value="Beta-sand_ComC_2nd"/>
    <property type="match status" value="1"/>
</dbReference>
<dbReference type="PRINTS" id="PR00011">
    <property type="entry name" value="EGFLAMININ"/>
</dbReference>
<feature type="transmembrane region" description="Helical" evidence="3">
    <location>
        <begin position="1135"/>
        <end position="1159"/>
    </location>
</feature>
<organism evidence="6 7">
    <name type="scientific">Dictyostelium firmibasis</name>
    <dbReference type="NCBI Taxonomy" id="79012"/>
    <lineage>
        <taxon>Eukaryota</taxon>
        <taxon>Amoebozoa</taxon>
        <taxon>Evosea</taxon>
        <taxon>Eumycetozoa</taxon>
        <taxon>Dictyostelia</taxon>
        <taxon>Dictyosteliales</taxon>
        <taxon>Dictyosteliaceae</taxon>
        <taxon>Dictyostelium</taxon>
    </lineage>
</organism>
<evidence type="ECO:0000313" key="6">
    <source>
        <dbReference type="EMBL" id="KAK5577439.1"/>
    </source>
</evidence>
<dbReference type="Pfam" id="PF24141">
    <property type="entry name" value="LRR_ComC"/>
    <property type="match status" value="1"/>
</dbReference>
<dbReference type="InterPro" id="IPR057014">
    <property type="entry name" value="B-sand_ComC_1st"/>
</dbReference>
<keyword evidence="3" id="KW-0812">Transmembrane</keyword>
<dbReference type="PANTHER" id="PTHR24032">
    <property type="entry name" value="EGF-LIKE DOMAIN-CONTAINING PROTEIN-RELATED-RELATED"/>
    <property type="match status" value="1"/>
</dbReference>
<keyword evidence="3" id="KW-0472">Membrane</keyword>
<dbReference type="SMART" id="SM00181">
    <property type="entry name" value="EGF"/>
    <property type="match status" value="5"/>
</dbReference>
<dbReference type="InterPro" id="IPR057013">
    <property type="entry name" value="LRR_ComC"/>
</dbReference>
<dbReference type="InterPro" id="IPR053331">
    <property type="entry name" value="EGF-like_comC"/>
</dbReference>
<dbReference type="EMBL" id="JAVFKY010000004">
    <property type="protein sequence ID" value="KAK5577439.1"/>
    <property type="molecule type" value="Genomic_DNA"/>
</dbReference>
<evidence type="ECO:0000313" key="7">
    <source>
        <dbReference type="Proteomes" id="UP001344447"/>
    </source>
</evidence>
<gene>
    <name evidence="6" type="ORF">RB653_002380</name>
</gene>
<dbReference type="AlphaFoldDB" id="A0AAN7TQK1"/>
<evidence type="ECO:0000259" key="5">
    <source>
        <dbReference type="PROSITE" id="PS50026"/>
    </source>
</evidence>
<dbReference type="InterPro" id="IPR054484">
    <property type="entry name" value="ComC_SSD"/>
</dbReference>
<feature type="disulfide bond" evidence="2">
    <location>
        <begin position="649"/>
        <end position="658"/>
    </location>
</feature>
<feature type="disulfide bond" evidence="2">
    <location>
        <begin position="878"/>
        <end position="887"/>
    </location>
</feature>
<dbReference type="Pfam" id="PF24142">
    <property type="entry name" value="Beta-sand_ComC_1st"/>
    <property type="match status" value="1"/>
</dbReference>
<keyword evidence="2" id="KW-0245">EGF-like domain</keyword>
<dbReference type="Pfam" id="PF07974">
    <property type="entry name" value="EGF_2"/>
    <property type="match status" value="1"/>
</dbReference>
<dbReference type="PROSITE" id="PS01186">
    <property type="entry name" value="EGF_2"/>
    <property type="match status" value="3"/>
</dbReference>
<feature type="signal peptide" evidence="4">
    <location>
        <begin position="1"/>
        <end position="19"/>
    </location>
</feature>
<keyword evidence="4" id="KW-0732">Signal</keyword>
<keyword evidence="7" id="KW-1185">Reference proteome</keyword>
<feature type="chain" id="PRO_5042979406" description="EGF-like domain-containing protein" evidence="4">
    <location>
        <begin position="20"/>
        <end position="1184"/>
    </location>
</feature>
<dbReference type="Gene3D" id="2.10.25.10">
    <property type="entry name" value="Laminin"/>
    <property type="match status" value="2"/>
</dbReference>
<sequence length="1184" mass="131007">MKFIIIILTLFFLIYLTNSQFPIQEEYNCLKSIAVKYSPSGWSKTENGTYTFCTYIGMICNVDTGRVQRLQISGSGGNINKLNYTDLICMPNFEELEINYLDIDPNLIYYKFPNCKIVKYSSTNGIINGITQALPSYDEFTLYSLKVNNSIVKTSYLCNVGILSIYGSGYVNLVNDDMSSCLNISKLNQLYIWATNYPDFSQFNGLKTLSMGFDSRFDISSTFYFSKIFASNVIINHQINLEITPFYFSRNLNIKTLKISGSFEKPLSIVDLRGNINYESISLTVYGFQFNVYGHLPIIVGNNVTFSFSNGNLTAFPSLQLFGDPSHRVEISRSISISTVLPSFSGVGLSYDLSSNKLSGTIDSSWCNTEVNFYLNTLSGSIPSCFSCYFKSSGSDYLPSMYDRFVGNQFTAQQLNMSMPCTTFLPSVKVINSTTMIVQGIDIGFNSSNWLVNGSIAIKQTIPIKIGSEYNCTISSGSFKGVDYFSVLFVLPNNNLYTFPVNLNKEPNPNYVLLNNSTLKIKGAFFSSYMNYTNQSVTIGSNNFPCIITSGDFFNIECDAQSSISGKSMLIVKTGVTKRRVMTDLQNGLINNKTCPNDCTGDINGVCDLSTGLCMCEIGFVYSDCSGIDCGVYCQNNGICDFSTGNCICSLGYIGVNCNTSTTRCPSNNSLQCSGFGFCDSKTGLCVCNRGYQGYACDIPTLTCPVGSNLQICSGLGSCDYNIGQCMCDIGRALGDCSGYECSPVDCFSRGYCDFTVGNCICFDRQWLGDNCSIPYQYITSISPSTTDGGLAIIYGFFGDIHGGLSIKLDTIDCEIHNYSSSEISFIAPPDTGIKSLSIYQNGITINETYRYENKIKLCQSNCSRNGICNSTNGQCNCNNGFSGFDCSITSGTGSSTNTTIDPSTGGANMTNQQINFNIYFKSIFEIDYNGKKVKEYPLKNNWKINSKPNNNQQYQLTQTIQDKGTCTIISIIEEITNPKEFTFANTTFRLDKGSIKFTISINNYTYQNNLNTLQLQLVSLIDEDNNISYDKDDSDCNKNQTNIETNDNQEGDLNFNYIKISKDNRVLVGRFINKVVSNGRSTFLSTTLTNDTQSAIVSLNLPHCIDCLIDPDFSLIITSDFKPSCDDGDSNSNWVIPTSVIISVVGAAIIAGTLLFYYRKNFIEGKLQKQLNQLKMSKQKTNK</sequence>
<feature type="domain" description="EGF-like" evidence="5">
    <location>
        <begin position="626"/>
        <end position="659"/>
    </location>
</feature>
<reference evidence="6 7" key="1">
    <citation type="submission" date="2023-11" db="EMBL/GenBank/DDBJ databases">
        <title>Dfirmibasis_genome.</title>
        <authorList>
            <person name="Edelbroek B."/>
            <person name="Kjellin J."/>
            <person name="Jerlstrom-Hultqvist J."/>
            <person name="Soderbom F."/>
        </authorList>
    </citation>
    <scope>NUCLEOTIDE SEQUENCE [LARGE SCALE GENOMIC DNA]</scope>
    <source>
        <strain evidence="6 7">TNS-C-14</strain>
    </source>
</reference>
<feature type="disulfide bond" evidence="2">
    <location>
        <begin position="630"/>
        <end position="640"/>
    </location>
</feature>
<dbReference type="InterPro" id="IPR000742">
    <property type="entry name" value="EGF"/>
</dbReference>
<feature type="disulfide bond" evidence="2">
    <location>
        <begin position="859"/>
        <end position="869"/>
    </location>
</feature>
<evidence type="ECO:0000256" key="2">
    <source>
        <dbReference type="PROSITE-ProRule" id="PRU00076"/>
    </source>
</evidence>
<dbReference type="Proteomes" id="UP001344447">
    <property type="component" value="Unassembled WGS sequence"/>
</dbReference>
<dbReference type="PROSITE" id="PS00022">
    <property type="entry name" value="EGF_1"/>
    <property type="match status" value="3"/>
</dbReference>
<keyword evidence="1 2" id="KW-1015">Disulfide bond</keyword>
<dbReference type="InterPro" id="IPR057015">
    <property type="entry name" value="B-sand_ComC_2nd"/>
</dbReference>
<name>A0AAN7TQK1_9MYCE</name>
<proteinExistence type="predicted"/>
<protein>
    <recommendedName>
        <fullName evidence="5">EGF-like domain-containing protein</fullName>
    </recommendedName>
</protein>
<feature type="domain" description="EGF-like" evidence="5">
    <location>
        <begin position="855"/>
        <end position="888"/>
    </location>
</feature>